<gene>
    <name evidence="2" type="ORF">CEPIT_LOCUS2462</name>
</gene>
<sequence length="108" mass="12764">MYFKFHQLSPPTLNFHQNRLLAGNPPVSRLPPSVAHTWPDTAHTWRAPSVFSFLFPFPFSFFIFRFFFFSFSPLFLCLHPPTLQPFFLERLVSMNSSLQKWRVLGKLN</sequence>
<evidence type="ECO:0000313" key="3">
    <source>
        <dbReference type="Proteomes" id="UP001152523"/>
    </source>
</evidence>
<keyword evidence="3" id="KW-1185">Reference proteome</keyword>
<feature type="transmembrane region" description="Helical" evidence="1">
    <location>
        <begin position="53"/>
        <end position="78"/>
    </location>
</feature>
<reference evidence="2" key="1">
    <citation type="submission" date="2022-07" db="EMBL/GenBank/DDBJ databases">
        <authorList>
            <person name="Macas J."/>
            <person name="Novak P."/>
            <person name="Neumann P."/>
        </authorList>
    </citation>
    <scope>NUCLEOTIDE SEQUENCE</scope>
</reference>
<keyword evidence="1" id="KW-0472">Membrane</keyword>
<dbReference type="Proteomes" id="UP001152523">
    <property type="component" value="Unassembled WGS sequence"/>
</dbReference>
<keyword evidence="1" id="KW-0812">Transmembrane</keyword>
<dbReference type="EMBL" id="CAMAPF010000012">
    <property type="protein sequence ID" value="CAH9066638.1"/>
    <property type="molecule type" value="Genomic_DNA"/>
</dbReference>
<protein>
    <submittedName>
        <fullName evidence="2">Uncharacterized protein</fullName>
    </submittedName>
</protein>
<dbReference type="AlphaFoldDB" id="A0AAV0C6E7"/>
<name>A0AAV0C6E7_9ASTE</name>
<accession>A0AAV0C6E7</accession>
<organism evidence="2 3">
    <name type="scientific">Cuscuta epithymum</name>
    <dbReference type="NCBI Taxonomy" id="186058"/>
    <lineage>
        <taxon>Eukaryota</taxon>
        <taxon>Viridiplantae</taxon>
        <taxon>Streptophyta</taxon>
        <taxon>Embryophyta</taxon>
        <taxon>Tracheophyta</taxon>
        <taxon>Spermatophyta</taxon>
        <taxon>Magnoliopsida</taxon>
        <taxon>eudicotyledons</taxon>
        <taxon>Gunneridae</taxon>
        <taxon>Pentapetalae</taxon>
        <taxon>asterids</taxon>
        <taxon>lamiids</taxon>
        <taxon>Solanales</taxon>
        <taxon>Convolvulaceae</taxon>
        <taxon>Cuscuteae</taxon>
        <taxon>Cuscuta</taxon>
        <taxon>Cuscuta subgen. Cuscuta</taxon>
    </lineage>
</organism>
<proteinExistence type="predicted"/>
<comment type="caution">
    <text evidence="2">The sequence shown here is derived from an EMBL/GenBank/DDBJ whole genome shotgun (WGS) entry which is preliminary data.</text>
</comment>
<keyword evidence="1" id="KW-1133">Transmembrane helix</keyword>
<evidence type="ECO:0000313" key="2">
    <source>
        <dbReference type="EMBL" id="CAH9066638.1"/>
    </source>
</evidence>
<evidence type="ECO:0000256" key="1">
    <source>
        <dbReference type="SAM" id="Phobius"/>
    </source>
</evidence>